<dbReference type="AlphaFoldDB" id="A0A9D4EM27"/>
<comment type="caution">
    <text evidence="2">The sequence shown here is derived from an EMBL/GenBank/DDBJ whole genome shotgun (WGS) entry which is preliminary data.</text>
</comment>
<evidence type="ECO:0000313" key="2">
    <source>
        <dbReference type="EMBL" id="KAH3781874.1"/>
    </source>
</evidence>
<organism evidence="2 3">
    <name type="scientific">Dreissena polymorpha</name>
    <name type="common">Zebra mussel</name>
    <name type="synonym">Mytilus polymorpha</name>
    <dbReference type="NCBI Taxonomy" id="45954"/>
    <lineage>
        <taxon>Eukaryota</taxon>
        <taxon>Metazoa</taxon>
        <taxon>Spiralia</taxon>
        <taxon>Lophotrochozoa</taxon>
        <taxon>Mollusca</taxon>
        <taxon>Bivalvia</taxon>
        <taxon>Autobranchia</taxon>
        <taxon>Heteroconchia</taxon>
        <taxon>Euheterodonta</taxon>
        <taxon>Imparidentia</taxon>
        <taxon>Neoheterodontei</taxon>
        <taxon>Myida</taxon>
        <taxon>Dreissenoidea</taxon>
        <taxon>Dreissenidae</taxon>
        <taxon>Dreissena</taxon>
    </lineage>
</organism>
<gene>
    <name evidence="2" type="ORF">DPMN_159783</name>
</gene>
<reference evidence="2" key="1">
    <citation type="journal article" date="2019" name="bioRxiv">
        <title>The Genome of the Zebra Mussel, Dreissena polymorpha: A Resource for Invasive Species Research.</title>
        <authorList>
            <person name="McCartney M.A."/>
            <person name="Auch B."/>
            <person name="Kono T."/>
            <person name="Mallez S."/>
            <person name="Zhang Y."/>
            <person name="Obille A."/>
            <person name="Becker A."/>
            <person name="Abrahante J.E."/>
            <person name="Garbe J."/>
            <person name="Badalamenti J.P."/>
            <person name="Herman A."/>
            <person name="Mangelson H."/>
            <person name="Liachko I."/>
            <person name="Sullivan S."/>
            <person name="Sone E.D."/>
            <person name="Koren S."/>
            <person name="Silverstein K.A.T."/>
            <person name="Beckman K.B."/>
            <person name="Gohl D.M."/>
        </authorList>
    </citation>
    <scope>NUCLEOTIDE SEQUENCE</scope>
    <source>
        <strain evidence="2">Duluth1</strain>
        <tissue evidence="2">Whole animal</tissue>
    </source>
</reference>
<protein>
    <submittedName>
        <fullName evidence="2">Uncharacterized protein</fullName>
    </submittedName>
</protein>
<feature type="compositionally biased region" description="Basic residues" evidence="1">
    <location>
        <begin position="1"/>
        <end position="12"/>
    </location>
</feature>
<feature type="compositionally biased region" description="Polar residues" evidence="1">
    <location>
        <begin position="16"/>
        <end position="32"/>
    </location>
</feature>
<dbReference type="EMBL" id="JAIWYP010000008">
    <property type="protein sequence ID" value="KAH3781874.1"/>
    <property type="molecule type" value="Genomic_DNA"/>
</dbReference>
<name>A0A9D4EM27_DREPO</name>
<proteinExistence type="predicted"/>
<feature type="region of interest" description="Disordered" evidence="1">
    <location>
        <begin position="1"/>
        <end position="58"/>
    </location>
</feature>
<dbReference type="Proteomes" id="UP000828390">
    <property type="component" value="Unassembled WGS sequence"/>
</dbReference>
<accession>A0A9D4EM27</accession>
<evidence type="ECO:0000256" key="1">
    <source>
        <dbReference type="SAM" id="MobiDB-lite"/>
    </source>
</evidence>
<feature type="compositionally biased region" description="Low complexity" evidence="1">
    <location>
        <begin position="46"/>
        <end position="57"/>
    </location>
</feature>
<evidence type="ECO:0000313" key="3">
    <source>
        <dbReference type="Proteomes" id="UP000828390"/>
    </source>
</evidence>
<sequence>MVSRVKYSKRIKTAPTHASKTTNGQEGDSQQGVVARYGHDKTQKKSWTSTTSVSVSSRLDPVRRRTAKIFLTSFCVILPSSTSPHRSEQQVLWRRANDKPTDAGTLEAVGVILHAGVTRSSTALFKNALLRYEEGARKGALIIARSNLPKAAYRGWKGALHQQSEQKENK</sequence>
<reference evidence="2" key="2">
    <citation type="submission" date="2020-11" db="EMBL/GenBank/DDBJ databases">
        <authorList>
            <person name="McCartney M.A."/>
            <person name="Auch B."/>
            <person name="Kono T."/>
            <person name="Mallez S."/>
            <person name="Becker A."/>
            <person name="Gohl D.M."/>
            <person name="Silverstein K.A.T."/>
            <person name="Koren S."/>
            <person name="Bechman K.B."/>
            <person name="Herman A."/>
            <person name="Abrahante J.E."/>
            <person name="Garbe J."/>
        </authorList>
    </citation>
    <scope>NUCLEOTIDE SEQUENCE</scope>
    <source>
        <strain evidence="2">Duluth1</strain>
        <tissue evidence="2">Whole animal</tissue>
    </source>
</reference>
<keyword evidence="3" id="KW-1185">Reference proteome</keyword>